<comment type="caution">
    <text evidence="7">The sequence shown here is derived from an EMBL/GenBank/DDBJ whole genome shotgun (WGS) entry which is preliminary data.</text>
</comment>
<feature type="transmembrane region" description="Helical" evidence="6">
    <location>
        <begin position="42"/>
        <end position="63"/>
    </location>
</feature>
<dbReference type="GO" id="GO:0022857">
    <property type="term" value="F:transmembrane transporter activity"/>
    <property type="evidence" value="ECO:0007669"/>
    <property type="project" value="InterPro"/>
</dbReference>
<comment type="subcellular location">
    <subcellularLocation>
        <location evidence="1">Cell membrane</location>
        <topology evidence="1">Multi-pass membrane protein</topology>
    </subcellularLocation>
</comment>
<keyword evidence="3 6" id="KW-0812">Transmembrane</keyword>
<evidence type="ECO:0008006" key="9">
    <source>
        <dbReference type="Google" id="ProtNLM"/>
    </source>
</evidence>
<dbReference type="Proteomes" id="UP000185696">
    <property type="component" value="Unassembled WGS sequence"/>
</dbReference>
<evidence type="ECO:0000313" key="8">
    <source>
        <dbReference type="Proteomes" id="UP000185696"/>
    </source>
</evidence>
<gene>
    <name evidence="7" type="ORF">BLA60_26165</name>
</gene>
<feature type="transmembrane region" description="Helical" evidence="6">
    <location>
        <begin position="374"/>
        <end position="394"/>
    </location>
</feature>
<dbReference type="RefSeq" id="WP_075135649.1">
    <property type="nucleotide sequence ID" value="NZ_MSIF01000014.1"/>
</dbReference>
<dbReference type="OrthoDB" id="3227279at2"/>
<evidence type="ECO:0000256" key="4">
    <source>
        <dbReference type="ARBA" id="ARBA00022989"/>
    </source>
</evidence>
<evidence type="ECO:0000256" key="6">
    <source>
        <dbReference type="SAM" id="Phobius"/>
    </source>
</evidence>
<dbReference type="PANTHER" id="PTHR23513">
    <property type="entry name" value="INTEGRAL MEMBRANE EFFLUX PROTEIN-RELATED"/>
    <property type="match status" value="1"/>
</dbReference>
<dbReference type="Gene3D" id="1.20.1250.20">
    <property type="entry name" value="MFS general substrate transporter like domains"/>
    <property type="match status" value="1"/>
</dbReference>
<evidence type="ECO:0000256" key="5">
    <source>
        <dbReference type="ARBA" id="ARBA00023136"/>
    </source>
</evidence>
<feature type="transmembrane region" description="Helical" evidence="6">
    <location>
        <begin position="107"/>
        <end position="126"/>
    </location>
</feature>
<feature type="transmembrane region" description="Helical" evidence="6">
    <location>
        <begin position="227"/>
        <end position="249"/>
    </location>
</feature>
<proteinExistence type="predicted"/>
<keyword evidence="5 6" id="KW-0472">Membrane</keyword>
<name>A0A7Z1AVX3_9PSEU</name>
<dbReference type="AlphaFoldDB" id="A0A7Z1AVX3"/>
<evidence type="ECO:0000256" key="3">
    <source>
        <dbReference type="ARBA" id="ARBA00022692"/>
    </source>
</evidence>
<keyword evidence="8" id="KW-1185">Reference proteome</keyword>
<dbReference type="SUPFAM" id="SSF103473">
    <property type="entry name" value="MFS general substrate transporter"/>
    <property type="match status" value="1"/>
</dbReference>
<feature type="transmembrane region" description="Helical" evidence="6">
    <location>
        <begin position="301"/>
        <end position="326"/>
    </location>
</feature>
<dbReference type="EMBL" id="MSIF01000014">
    <property type="protein sequence ID" value="OLF07809.1"/>
    <property type="molecule type" value="Genomic_DNA"/>
</dbReference>
<reference evidence="7 8" key="1">
    <citation type="submission" date="2016-12" db="EMBL/GenBank/DDBJ databases">
        <title>The draft genome sequence of Actinophytocola xinjiangensis.</title>
        <authorList>
            <person name="Wang W."/>
            <person name="Yuan L."/>
        </authorList>
    </citation>
    <scope>NUCLEOTIDE SEQUENCE [LARGE SCALE GENOMIC DNA]</scope>
    <source>
        <strain evidence="7 8">CGMCC 4.4663</strain>
    </source>
</reference>
<protein>
    <recommendedName>
        <fullName evidence="9">MFS transporter</fullName>
    </recommendedName>
</protein>
<dbReference type="PANTHER" id="PTHR23513:SF11">
    <property type="entry name" value="STAPHYLOFERRIN A TRANSPORTER"/>
    <property type="match status" value="1"/>
</dbReference>
<dbReference type="InterPro" id="IPR036259">
    <property type="entry name" value="MFS_trans_sf"/>
</dbReference>
<evidence type="ECO:0000256" key="1">
    <source>
        <dbReference type="ARBA" id="ARBA00004651"/>
    </source>
</evidence>
<feature type="transmembrane region" description="Helical" evidence="6">
    <location>
        <begin position="261"/>
        <end position="281"/>
    </location>
</feature>
<accession>A0A7Z1AVX3</accession>
<feature type="transmembrane region" description="Helical" evidence="6">
    <location>
        <begin position="347"/>
        <end position="368"/>
    </location>
</feature>
<keyword evidence="4 6" id="KW-1133">Transmembrane helix</keyword>
<dbReference type="InterPro" id="IPR011701">
    <property type="entry name" value="MFS"/>
</dbReference>
<sequence>MTQLAERATYRQALASPVFRTVFWTRSLAVGADTLRTMALSVLVFTSTGSALLGAMTFAVSFLPQVVGGVLVGALPDLVRPKILLVGGYLAEAAGATVLALAGLPVWASLVLVAGIACLAPVFNGTAGRLTAESLRGDTFVLGRSLFQLASSVAQLLGLAGGALAVAAAGAEHALLITAGAHLVAALGAGVFLPNLPAPGRVGERALVRRSWNGNRELLADPVVRRILLAMWLPPAFATGAESLLVPYALTRGFGESTPGLLLGCVTVGMFVGNLVMARLVSPANRERLVPVLVAACGASLVPFAFGVGVVAAGLLLAVTGFGFAYALGLQQRFVDAVPAERNGQAFGLMSTGLMTLQGVGPAVFGLLTEAVPVGVSMGLGGLAAVGVAVWIGGQTRRR</sequence>
<dbReference type="GO" id="GO:0005886">
    <property type="term" value="C:plasma membrane"/>
    <property type="evidence" value="ECO:0007669"/>
    <property type="project" value="UniProtKB-SubCell"/>
</dbReference>
<evidence type="ECO:0000313" key="7">
    <source>
        <dbReference type="EMBL" id="OLF07809.1"/>
    </source>
</evidence>
<dbReference type="CDD" id="cd06173">
    <property type="entry name" value="MFS_MefA_like"/>
    <property type="match status" value="1"/>
</dbReference>
<feature type="transmembrane region" description="Helical" evidence="6">
    <location>
        <begin position="146"/>
        <end position="167"/>
    </location>
</feature>
<evidence type="ECO:0000256" key="2">
    <source>
        <dbReference type="ARBA" id="ARBA00022475"/>
    </source>
</evidence>
<dbReference type="Pfam" id="PF07690">
    <property type="entry name" value="MFS_1"/>
    <property type="match status" value="1"/>
</dbReference>
<organism evidence="7 8">
    <name type="scientific">Actinophytocola xinjiangensis</name>
    <dbReference type="NCBI Taxonomy" id="485602"/>
    <lineage>
        <taxon>Bacteria</taxon>
        <taxon>Bacillati</taxon>
        <taxon>Actinomycetota</taxon>
        <taxon>Actinomycetes</taxon>
        <taxon>Pseudonocardiales</taxon>
        <taxon>Pseudonocardiaceae</taxon>
    </lineage>
</organism>
<keyword evidence="2" id="KW-1003">Cell membrane</keyword>
<feature type="transmembrane region" description="Helical" evidence="6">
    <location>
        <begin position="174"/>
        <end position="193"/>
    </location>
</feature>